<evidence type="ECO:0000313" key="2">
    <source>
        <dbReference type="EMBL" id="OEV05743.1"/>
    </source>
</evidence>
<dbReference type="Pfam" id="PF00583">
    <property type="entry name" value="Acetyltransf_1"/>
    <property type="match status" value="1"/>
</dbReference>
<proteinExistence type="predicted"/>
<feature type="domain" description="N-acetyltransferase" evidence="1">
    <location>
        <begin position="99"/>
        <end position="144"/>
    </location>
</feature>
<sequence>MEFEISTLAQRPSLLGDVWSLNPTWPEFMYHGPVGDSHYGGFVDTFHDFTMVATESGRVVARGHSVPFALDLPGRKQLPPGGWDRILIWAFDDHRRRRKTDIVSAVEVVINPDYRGQGLSTQMLRAMSDNAREKGYGRLVVPVRPAAKHEEPHTPMDDYLARTGADGLPQDPWLRTHVRIGGKIVGVAPSSMVVPGSLQQWREWTGLPFDTDGAIAVPGGLAPVLCSLQGDCAVYVEPNIWVEHKLT</sequence>
<dbReference type="STRING" id="1075402.AN216_01950"/>
<dbReference type="AlphaFoldDB" id="A0A1E7KPC3"/>
<name>A0A1E7KPC3_9ACTN</name>
<protein>
    <submittedName>
        <fullName evidence="2">Acetyltransferase-like protein</fullName>
    </submittedName>
</protein>
<dbReference type="EMBL" id="LJGU01000093">
    <property type="protein sequence ID" value="OEV05743.1"/>
    <property type="molecule type" value="Genomic_DNA"/>
</dbReference>
<dbReference type="InterPro" id="IPR000182">
    <property type="entry name" value="GNAT_dom"/>
</dbReference>
<dbReference type="Proteomes" id="UP000176101">
    <property type="component" value="Unassembled WGS sequence"/>
</dbReference>
<dbReference type="SUPFAM" id="SSF55729">
    <property type="entry name" value="Acyl-CoA N-acyltransferases (Nat)"/>
    <property type="match status" value="1"/>
</dbReference>
<dbReference type="Gene3D" id="3.40.630.30">
    <property type="match status" value="1"/>
</dbReference>
<reference evidence="2 3" key="1">
    <citation type="journal article" date="2016" name="Front. Microbiol.">
        <title>Comparative Genomics Analysis of Streptomyces Species Reveals Their Adaptation to the Marine Environment and Their Diversity at the Genomic Level.</title>
        <authorList>
            <person name="Tian X."/>
            <person name="Zhang Z."/>
            <person name="Yang T."/>
            <person name="Chen M."/>
            <person name="Li J."/>
            <person name="Chen F."/>
            <person name="Yang J."/>
            <person name="Li W."/>
            <person name="Zhang B."/>
            <person name="Zhang Z."/>
            <person name="Wu J."/>
            <person name="Zhang C."/>
            <person name="Long L."/>
            <person name="Xiao J."/>
        </authorList>
    </citation>
    <scope>NUCLEOTIDE SEQUENCE [LARGE SCALE GENOMIC DNA]</scope>
    <source>
        <strain evidence="2 3">SCSIO 02100</strain>
    </source>
</reference>
<evidence type="ECO:0000313" key="3">
    <source>
        <dbReference type="Proteomes" id="UP000176101"/>
    </source>
</evidence>
<dbReference type="GO" id="GO:0016747">
    <property type="term" value="F:acyltransferase activity, transferring groups other than amino-acyl groups"/>
    <property type="evidence" value="ECO:0007669"/>
    <property type="project" value="InterPro"/>
</dbReference>
<organism evidence="2 3">
    <name type="scientific">Streptomyces oceani</name>
    <dbReference type="NCBI Taxonomy" id="1075402"/>
    <lineage>
        <taxon>Bacteria</taxon>
        <taxon>Bacillati</taxon>
        <taxon>Actinomycetota</taxon>
        <taxon>Actinomycetes</taxon>
        <taxon>Kitasatosporales</taxon>
        <taxon>Streptomycetaceae</taxon>
        <taxon>Streptomyces</taxon>
    </lineage>
</organism>
<comment type="caution">
    <text evidence="2">The sequence shown here is derived from an EMBL/GenBank/DDBJ whole genome shotgun (WGS) entry which is preliminary data.</text>
</comment>
<dbReference type="OrthoDB" id="342444at2"/>
<evidence type="ECO:0000259" key="1">
    <source>
        <dbReference type="Pfam" id="PF00583"/>
    </source>
</evidence>
<gene>
    <name evidence="2" type="ORF">AN216_01950</name>
</gene>
<dbReference type="PATRIC" id="fig|1075402.3.peg.3774"/>
<dbReference type="RefSeq" id="WP_070194806.1">
    <property type="nucleotide sequence ID" value="NZ_LJGU01000093.1"/>
</dbReference>
<dbReference type="InterPro" id="IPR016181">
    <property type="entry name" value="Acyl_CoA_acyltransferase"/>
</dbReference>
<dbReference type="CDD" id="cd04301">
    <property type="entry name" value="NAT_SF"/>
    <property type="match status" value="1"/>
</dbReference>
<keyword evidence="3" id="KW-1185">Reference proteome</keyword>
<accession>A0A1E7KPC3</accession>
<keyword evidence="2" id="KW-0808">Transferase</keyword>